<name>A0A511D7H9_9PSEU</name>
<accession>A0A511D7H9</accession>
<sequence length="74" mass="8408">MFLYDDRRSVAVVAADQRRKGIPVDGGPLDGDELDVEAEVDEVSVTMMDGTRHRYVRTRESRGQVVVMRWAGRE</sequence>
<comment type="caution">
    <text evidence="1">The sequence shown here is derived from an EMBL/GenBank/DDBJ whole genome shotgun (WGS) entry which is preliminary data.</text>
</comment>
<evidence type="ECO:0000313" key="2">
    <source>
        <dbReference type="Proteomes" id="UP000321328"/>
    </source>
</evidence>
<dbReference type="EMBL" id="BJVI01000041">
    <property type="protein sequence ID" value="GEL19584.1"/>
    <property type="molecule type" value="Genomic_DNA"/>
</dbReference>
<reference evidence="1 2" key="1">
    <citation type="submission" date="2019-07" db="EMBL/GenBank/DDBJ databases">
        <title>Whole genome shotgun sequence of Pseudonocardia asaccharolytica NBRC 16224.</title>
        <authorList>
            <person name="Hosoyama A."/>
            <person name="Uohara A."/>
            <person name="Ohji S."/>
            <person name="Ichikawa N."/>
        </authorList>
    </citation>
    <scope>NUCLEOTIDE SEQUENCE [LARGE SCALE GENOMIC DNA]</scope>
    <source>
        <strain evidence="1 2">NBRC 16224</strain>
    </source>
</reference>
<gene>
    <name evidence="1" type="ORF">PA7_34210</name>
</gene>
<protein>
    <submittedName>
        <fullName evidence="1">Uncharacterized protein</fullName>
    </submittedName>
</protein>
<evidence type="ECO:0000313" key="1">
    <source>
        <dbReference type="EMBL" id="GEL19584.1"/>
    </source>
</evidence>
<keyword evidence="2" id="KW-1185">Reference proteome</keyword>
<proteinExistence type="predicted"/>
<dbReference type="AlphaFoldDB" id="A0A511D7H9"/>
<organism evidence="1 2">
    <name type="scientific">Pseudonocardia asaccharolytica DSM 44247 = NBRC 16224</name>
    <dbReference type="NCBI Taxonomy" id="1123024"/>
    <lineage>
        <taxon>Bacteria</taxon>
        <taxon>Bacillati</taxon>
        <taxon>Actinomycetota</taxon>
        <taxon>Actinomycetes</taxon>
        <taxon>Pseudonocardiales</taxon>
        <taxon>Pseudonocardiaceae</taxon>
        <taxon>Pseudonocardia</taxon>
    </lineage>
</organism>
<dbReference type="Proteomes" id="UP000321328">
    <property type="component" value="Unassembled WGS sequence"/>
</dbReference>